<evidence type="ECO:0000256" key="12">
    <source>
        <dbReference type="RuleBase" id="RU000679"/>
    </source>
</evidence>
<dbReference type="InterPro" id="IPR001873">
    <property type="entry name" value="ENaC"/>
</dbReference>
<organism evidence="14">
    <name type="scientific">Schizaphis graminum</name>
    <name type="common">Green bug aphid</name>
    <dbReference type="NCBI Taxonomy" id="13262"/>
    <lineage>
        <taxon>Eukaryota</taxon>
        <taxon>Metazoa</taxon>
        <taxon>Ecdysozoa</taxon>
        <taxon>Arthropoda</taxon>
        <taxon>Hexapoda</taxon>
        <taxon>Insecta</taxon>
        <taxon>Pterygota</taxon>
        <taxon>Neoptera</taxon>
        <taxon>Paraneoptera</taxon>
        <taxon>Hemiptera</taxon>
        <taxon>Sternorrhyncha</taxon>
        <taxon>Aphidomorpha</taxon>
        <taxon>Aphidoidea</taxon>
        <taxon>Aphididae</taxon>
        <taxon>Aphidini</taxon>
        <taxon>Schizaphis</taxon>
    </lineage>
</organism>
<keyword evidence="9 13" id="KW-0472">Membrane</keyword>
<evidence type="ECO:0000256" key="10">
    <source>
        <dbReference type="ARBA" id="ARBA00023201"/>
    </source>
</evidence>
<sequence length="158" mass="19079">MRQYSNNGYSIFDKHLFTINTTNYCNCLDVCTGIRFKHNVVYTHRNLTKNVKKPQKRLKYLINFVIFKHKFIFNFYINLIYLYRNLHKSIIVMYYKRNWWSIQRTALIPENELLGNIGGSLGLFLGASIISVFELVYFFVVRLYVDRWNEKKKKKDLI</sequence>
<accession>A0A2S2P305</accession>
<keyword evidence="11 12" id="KW-0407">Ion channel</keyword>
<evidence type="ECO:0000256" key="13">
    <source>
        <dbReference type="SAM" id="Phobius"/>
    </source>
</evidence>
<evidence type="ECO:0000256" key="4">
    <source>
        <dbReference type="ARBA" id="ARBA00022461"/>
    </source>
</evidence>
<proteinExistence type="inferred from homology"/>
<evidence type="ECO:0000313" key="14">
    <source>
        <dbReference type="EMBL" id="MBY23810.1"/>
    </source>
</evidence>
<evidence type="ECO:0000256" key="3">
    <source>
        <dbReference type="ARBA" id="ARBA00022448"/>
    </source>
</evidence>
<comment type="similarity">
    <text evidence="2 12">Belongs to the amiloride-sensitive sodium channel (TC 1.A.6) family.</text>
</comment>
<keyword evidence="5 12" id="KW-0812">Transmembrane</keyword>
<evidence type="ECO:0000256" key="1">
    <source>
        <dbReference type="ARBA" id="ARBA00004141"/>
    </source>
</evidence>
<feature type="transmembrane region" description="Helical" evidence="13">
    <location>
        <begin position="60"/>
        <end position="83"/>
    </location>
</feature>
<evidence type="ECO:0000256" key="9">
    <source>
        <dbReference type="ARBA" id="ARBA00023136"/>
    </source>
</evidence>
<keyword evidence="4 12" id="KW-0894">Sodium channel</keyword>
<feature type="transmembrane region" description="Helical" evidence="13">
    <location>
        <begin position="121"/>
        <end position="145"/>
    </location>
</feature>
<evidence type="ECO:0000256" key="11">
    <source>
        <dbReference type="ARBA" id="ARBA00023303"/>
    </source>
</evidence>
<reference evidence="14" key="1">
    <citation type="submission" date="2018-04" db="EMBL/GenBank/DDBJ databases">
        <title>Transcriptome of Schizaphis graminum biotype I.</title>
        <authorList>
            <person name="Scully E.D."/>
            <person name="Geib S.M."/>
            <person name="Palmer N.A."/>
            <person name="Koch K."/>
            <person name="Bradshaw J."/>
            <person name="Heng-Moss T."/>
            <person name="Sarath G."/>
        </authorList>
    </citation>
    <scope>NUCLEOTIDE SEQUENCE</scope>
</reference>
<dbReference type="GO" id="GO:0005272">
    <property type="term" value="F:sodium channel activity"/>
    <property type="evidence" value="ECO:0007669"/>
    <property type="project" value="UniProtKB-KW"/>
</dbReference>
<gene>
    <name evidence="14" type="primary">ACCN5</name>
    <name evidence="14" type="ORF">g.144476</name>
</gene>
<dbReference type="EMBL" id="GGMR01011191">
    <property type="protein sequence ID" value="MBY23810.1"/>
    <property type="molecule type" value="Transcribed_RNA"/>
</dbReference>
<evidence type="ECO:0000256" key="8">
    <source>
        <dbReference type="ARBA" id="ARBA00023065"/>
    </source>
</evidence>
<evidence type="ECO:0000256" key="5">
    <source>
        <dbReference type="ARBA" id="ARBA00022692"/>
    </source>
</evidence>
<evidence type="ECO:0000256" key="2">
    <source>
        <dbReference type="ARBA" id="ARBA00007193"/>
    </source>
</evidence>
<dbReference type="GO" id="GO:0016020">
    <property type="term" value="C:membrane"/>
    <property type="evidence" value="ECO:0007669"/>
    <property type="project" value="UniProtKB-SubCell"/>
</dbReference>
<evidence type="ECO:0000256" key="7">
    <source>
        <dbReference type="ARBA" id="ARBA00023053"/>
    </source>
</evidence>
<dbReference type="AlphaFoldDB" id="A0A2S2P305"/>
<keyword evidence="10 12" id="KW-0739">Sodium transport</keyword>
<dbReference type="Pfam" id="PF00858">
    <property type="entry name" value="ASC"/>
    <property type="match status" value="1"/>
</dbReference>
<protein>
    <submittedName>
        <fullName evidence="14">Amiloride-sensitive cation channel 5</fullName>
    </submittedName>
</protein>
<keyword evidence="6 13" id="KW-1133">Transmembrane helix</keyword>
<keyword evidence="7" id="KW-0915">Sodium</keyword>
<keyword evidence="3 12" id="KW-0813">Transport</keyword>
<dbReference type="Gene3D" id="1.10.287.770">
    <property type="entry name" value="YojJ-like"/>
    <property type="match status" value="1"/>
</dbReference>
<name>A0A2S2P305_SCHGA</name>
<keyword evidence="8 12" id="KW-0406">Ion transport</keyword>
<comment type="subcellular location">
    <subcellularLocation>
        <location evidence="1">Membrane</location>
        <topology evidence="1">Multi-pass membrane protein</topology>
    </subcellularLocation>
</comment>
<evidence type="ECO:0000256" key="6">
    <source>
        <dbReference type="ARBA" id="ARBA00022989"/>
    </source>
</evidence>